<proteinExistence type="predicted"/>
<reference evidence="1" key="1">
    <citation type="submission" date="2022-01" db="EMBL/GenBank/DDBJ databases">
        <authorList>
            <person name="Criscuolo A."/>
        </authorList>
    </citation>
    <scope>NUCLEOTIDE SEQUENCE</scope>
    <source>
        <strain evidence="1">CIP111893</strain>
    </source>
</reference>
<protein>
    <submittedName>
        <fullName evidence="1">Uncharacterized protein</fullName>
    </submittedName>
</protein>
<keyword evidence="2" id="KW-1185">Reference proteome</keyword>
<dbReference type="Proteomes" id="UP000838686">
    <property type="component" value="Unassembled WGS sequence"/>
</dbReference>
<evidence type="ECO:0000313" key="1">
    <source>
        <dbReference type="EMBL" id="CAH1190358.1"/>
    </source>
</evidence>
<sequence>MLQQALQKIQQEVGANPKEEYIRLVGAELINYVRSNPEKAQLFLADGKTIGASKNALEQEAKKKNARMLHPDEARIIILSYFGIEPPKTEPEPVAVGFAINLDDLGL</sequence>
<organism evidence="1 2">
    <name type="scientific">Paenibacillus plantiphilus</name>
    <dbReference type="NCBI Taxonomy" id="2905650"/>
    <lineage>
        <taxon>Bacteria</taxon>
        <taxon>Bacillati</taxon>
        <taxon>Bacillota</taxon>
        <taxon>Bacilli</taxon>
        <taxon>Bacillales</taxon>
        <taxon>Paenibacillaceae</taxon>
        <taxon>Paenibacillus</taxon>
    </lineage>
</organism>
<dbReference type="RefSeq" id="WP_236338503.1">
    <property type="nucleotide sequence ID" value="NZ_CAKMMF010000001.1"/>
</dbReference>
<evidence type="ECO:0000313" key="2">
    <source>
        <dbReference type="Proteomes" id="UP000838686"/>
    </source>
</evidence>
<comment type="caution">
    <text evidence="1">The sequence shown here is derived from an EMBL/GenBank/DDBJ whole genome shotgun (WGS) entry which is preliminary data.</text>
</comment>
<dbReference type="EMBL" id="CAKMMF010000001">
    <property type="protein sequence ID" value="CAH1190358.1"/>
    <property type="molecule type" value="Genomic_DNA"/>
</dbReference>
<gene>
    <name evidence="1" type="ORF">PAECIP111893_00292</name>
</gene>
<name>A0ABN8FXC6_9BACL</name>
<accession>A0ABN8FXC6</accession>